<dbReference type="HAMAP" id="MF_01536">
    <property type="entry name" value="UPF0344"/>
    <property type="match status" value="1"/>
</dbReference>
<dbReference type="KEGG" id="shv:AAT16_03285"/>
<accession>A0A0F7HIF1</accession>
<dbReference type="EMBL" id="CP011366">
    <property type="protein sequence ID" value="AKG73327.1"/>
    <property type="molecule type" value="Genomic_DNA"/>
</dbReference>
<comment type="similarity">
    <text evidence="5">Belongs to the UPF0344 family.</text>
</comment>
<reference evidence="7 9" key="3">
    <citation type="submission" date="2016-10" db="EMBL/GenBank/DDBJ databases">
        <authorList>
            <person name="Varghese N."/>
            <person name="Submissions S."/>
        </authorList>
    </citation>
    <scope>NUCLEOTIDE SEQUENCE [LARGE SCALE GENOMIC DNA]</scope>
    <source>
        <strain evidence="7 9">CGMCC 1.6501</strain>
    </source>
</reference>
<evidence type="ECO:0000256" key="4">
    <source>
        <dbReference type="ARBA" id="ARBA00023136"/>
    </source>
</evidence>
<dbReference type="Pfam" id="PF07457">
    <property type="entry name" value="DUF1516"/>
    <property type="match status" value="1"/>
</dbReference>
<evidence type="ECO:0000256" key="2">
    <source>
        <dbReference type="ARBA" id="ARBA00022692"/>
    </source>
</evidence>
<dbReference type="Proteomes" id="UP000183090">
    <property type="component" value="Unassembled WGS sequence"/>
</dbReference>
<keyword evidence="3 5" id="KW-1133">Transmembrane helix</keyword>
<keyword evidence="1 5" id="KW-1003">Cell membrane</keyword>
<evidence type="ECO:0000313" key="6">
    <source>
        <dbReference type="EMBL" id="AKG73327.1"/>
    </source>
</evidence>
<comment type="subcellular location">
    <subcellularLocation>
        <location evidence="5">Cell membrane</location>
        <topology evidence="5">Multi-pass membrane protein</topology>
    </subcellularLocation>
</comment>
<evidence type="ECO:0000256" key="3">
    <source>
        <dbReference type="ARBA" id="ARBA00022989"/>
    </source>
</evidence>
<dbReference type="GO" id="GO:0005886">
    <property type="term" value="C:plasma membrane"/>
    <property type="evidence" value="ECO:0007669"/>
    <property type="project" value="UniProtKB-SubCell"/>
</dbReference>
<evidence type="ECO:0000313" key="8">
    <source>
        <dbReference type="Proteomes" id="UP000034029"/>
    </source>
</evidence>
<keyword evidence="4 5" id="KW-0472">Membrane</keyword>
<feature type="transmembrane region" description="Helical" evidence="5">
    <location>
        <begin position="67"/>
        <end position="86"/>
    </location>
</feature>
<dbReference type="OrthoDB" id="2365314at2"/>
<feature type="transmembrane region" description="Helical" evidence="5">
    <location>
        <begin position="98"/>
        <end position="124"/>
    </location>
</feature>
<dbReference type="RefSeq" id="WP_046789518.1">
    <property type="nucleotide sequence ID" value="NZ_CP011366.1"/>
</dbReference>
<evidence type="ECO:0000313" key="9">
    <source>
        <dbReference type="Proteomes" id="UP000183090"/>
    </source>
</evidence>
<dbReference type="Proteomes" id="UP000034029">
    <property type="component" value="Chromosome"/>
</dbReference>
<keyword evidence="8" id="KW-1185">Reference proteome</keyword>
<evidence type="ECO:0000256" key="5">
    <source>
        <dbReference type="HAMAP-Rule" id="MF_01536"/>
    </source>
</evidence>
<organism evidence="7 9">
    <name type="scientific">Salinicoccus halodurans</name>
    <dbReference type="NCBI Taxonomy" id="407035"/>
    <lineage>
        <taxon>Bacteria</taxon>
        <taxon>Bacillati</taxon>
        <taxon>Bacillota</taxon>
        <taxon>Bacilli</taxon>
        <taxon>Bacillales</taxon>
        <taxon>Staphylococcaceae</taxon>
        <taxon>Salinicoccus</taxon>
    </lineage>
</organism>
<evidence type="ECO:0000313" key="7">
    <source>
        <dbReference type="EMBL" id="SFK82389.1"/>
    </source>
</evidence>
<feature type="transmembrane region" description="Helical" evidence="5">
    <location>
        <begin position="6"/>
        <end position="23"/>
    </location>
</feature>
<reference evidence="8" key="2">
    <citation type="submission" date="2015-04" db="EMBL/GenBank/DDBJ databases">
        <title>Complete genome sequence of Salinicoccus halodurans strain H3B36, isolated from the Qaidam basin of China.</title>
        <authorList>
            <person name="Ma Y."/>
            <person name="Jiang K."/>
            <person name="Xue Y."/>
        </authorList>
    </citation>
    <scope>NUCLEOTIDE SEQUENCE [LARGE SCALE GENOMIC DNA]</scope>
    <source>
        <strain evidence="8">H3B36</strain>
    </source>
</reference>
<dbReference type="InterPro" id="IPR010899">
    <property type="entry name" value="UPF0344"/>
</dbReference>
<reference evidence="6 8" key="1">
    <citation type="journal article" date="2015" name="Int. J. Syst. Evol. Microbiol.">
        <title>Complete genome sequence of Salinicoccus halodurans H3B36, isolated from the Qaidam Basin in China.</title>
        <authorList>
            <person name="Jiang K."/>
            <person name="Xue Y."/>
            <person name="Ma Y."/>
        </authorList>
    </citation>
    <scope>NUCLEOTIDE SEQUENCE [LARGE SCALE GENOMIC DNA]</scope>
    <source>
        <strain evidence="6 8">H3B36</strain>
    </source>
</reference>
<sequence>MIHLHITAIVIALVFFFITYFSIKNPGDPDAKYAKAPHMIARLFYVIVLVTGLVLFIQAMGINGMMYGLKFLAGLFTIGLMEMAVVRKRKKTAGQPMFIAFLVLAVVTISLGIFLPMGPITALFR</sequence>
<proteinExistence type="inferred from homology"/>
<keyword evidence="2 5" id="KW-0812">Transmembrane</keyword>
<feature type="transmembrane region" description="Helical" evidence="5">
    <location>
        <begin position="43"/>
        <end position="61"/>
    </location>
</feature>
<name>A0A0F7HIF1_9STAP</name>
<dbReference type="EMBL" id="FOTB01000004">
    <property type="protein sequence ID" value="SFK82389.1"/>
    <property type="molecule type" value="Genomic_DNA"/>
</dbReference>
<dbReference type="AlphaFoldDB" id="A0A0F7HIF1"/>
<gene>
    <name evidence="6" type="ORF">AAT16_03285</name>
    <name evidence="7" type="ORF">SAMN05216235_1865</name>
</gene>
<evidence type="ECO:0000256" key="1">
    <source>
        <dbReference type="ARBA" id="ARBA00022475"/>
    </source>
</evidence>
<protein>
    <recommendedName>
        <fullName evidence="5">UPF0344 protein AAT16_03285</fullName>
    </recommendedName>
</protein>